<feature type="domain" description="Zn(2)-C6 fungal-type" evidence="7">
    <location>
        <begin position="71"/>
        <end position="100"/>
    </location>
</feature>
<evidence type="ECO:0000256" key="6">
    <source>
        <dbReference type="ARBA" id="ARBA00023242"/>
    </source>
</evidence>
<keyword evidence="5" id="KW-0862">Zinc</keyword>
<comment type="subcellular location">
    <subcellularLocation>
        <location evidence="1">Nucleus</location>
    </subcellularLocation>
</comment>
<dbReference type="SMART" id="SM00066">
    <property type="entry name" value="GAL4"/>
    <property type="match status" value="1"/>
</dbReference>
<keyword evidence="4" id="KW-0863">Zinc-finger</keyword>
<protein>
    <submittedName>
        <fullName evidence="8">Fungal transcriptional regulatory protein</fullName>
    </submittedName>
</protein>
<dbReference type="PROSITE" id="PS50048">
    <property type="entry name" value="ZN2_CY6_FUNGAL_2"/>
    <property type="match status" value="1"/>
</dbReference>
<dbReference type="GeneID" id="28849942"/>
<dbReference type="EMBL" id="LSBJ02000007">
    <property type="protein sequence ID" value="OAQ62350.1"/>
    <property type="molecule type" value="Genomic_DNA"/>
</dbReference>
<dbReference type="PANTHER" id="PTHR40626">
    <property type="entry name" value="MIP31509P"/>
    <property type="match status" value="1"/>
</dbReference>
<dbReference type="CDD" id="cd12148">
    <property type="entry name" value="fungal_TF_MHR"/>
    <property type="match status" value="1"/>
</dbReference>
<evidence type="ECO:0000259" key="7">
    <source>
        <dbReference type="PROSITE" id="PS50048"/>
    </source>
</evidence>
<dbReference type="RefSeq" id="XP_018140054.1">
    <property type="nucleotide sequence ID" value="XM_018285948.1"/>
</dbReference>
<sequence length="614" mass="69554">MLSQLPLSAAIALLAHQLNHKTDVDTPRFKCQYCNKAFARGDVCRKHTLSCARKDELRSLPEFRRGQKPRACEACYQSKVLCDKATPCSRCVSRGLTCRFRDVFESSTSEQDAAYFKSEPGSTSQARLAVANSTFLRGVANPDTESMLEYFALDNAINEKVPDLDYPPKFPDFSLPMMNMDVGNFAPWSMVSFLDDEFSDFSTSDETSTSSELSNAVPAFTPPGLERLRHISDEIILELGKSHNFLNAYDPTYTEMFYEDLARSIFSSDNLARFISIFFRLSHIHFPIIHIPTFGEEDTPAALVFAVALGGTLRSAPRDDTLSSRCFLTVAEDYVFRHMQGLLVTEEFSRPSKKMLYALQAAIIVHNVQFMRNDVQTRRRNLSVRLPALVSAVRQLGLNQYKHSGTLVWEKFLYEELCIRVGFWTSISDWHQCGMFHAPPQMSIKEIDCDMPCPLELWDATTSEQFEEKVKELKYQPPPMCFSSISKFIELLMKDKWDEAQPIPVASLRLSHLRAATMALSSIAISTHVNCTLSATAPALLRAIDRWHDLWDAVTAKIDPTTMQRSGMARHSNDISALVRKLVEVAISDNEQPPFLKSVCHESLRELYDFILNH</sequence>
<dbReference type="Gene3D" id="4.10.240.10">
    <property type="entry name" value="Zn(2)-C6 fungal-type DNA-binding domain"/>
    <property type="match status" value="1"/>
</dbReference>
<dbReference type="Proteomes" id="UP000078397">
    <property type="component" value="Unassembled WGS sequence"/>
</dbReference>
<dbReference type="Pfam" id="PF00172">
    <property type="entry name" value="Zn_clus"/>
    <property type="match status" value="1"/>
</dbReference>
<dbReference type="Pfam" id="PF04082">
    <property type="entry name" value="Fungal_trans"/>
    <property type="match status" value="1"/>
</dbReference>
<organism evidence="8 9">
    <name type="scientific">Pochonia chlamydosporia 170</name>
    <dbReference type="NCBI Taxonomy" id="1380566"/>
    <lineage>
        <taxon>Eukaryota</taxon>
        <taxon>Fungi</taxon>
        <taxon>Dikarya</taxon>
        <taxon>Ascomycota</taxon>
        <taxon>Pezizomycotina</taxon>
        <taxon>Sordariomycetes</taxon>
        <taxon>Hypocreomycetidae</taxon>
        <taxon>Hypocreales</taxon>
        <taxon>Clavicipitaceae</taxon>
        <taxon>Pochonia</taxon>
    </lineage>
</organism>
<dbReference type="InterPro" id="IPR036864">
    <property type="entry name" value="Zn2-C6_fun-type_DNA-bd_sf"/>
</dbReference>
<dbReference type="GO" id="GO:0000785">
    <property type="term" value="C:chromatin"/>
    <property type="evidence" value="ECO:0007669"/>
    <property type="project" value="TreeGrafter"/>
</dbReference>
<keyword evidence="3" id="KW-0677">Repeat</keyword>
<dbReference type="InterPro" id="IPR001138">
    <property type="entry name" value="Zn2Cys6_DnaBD"/>
</dbReference>
<dbReference type="GO" id="GO:0008270">
    <property type="term" value="F:zinc ion binding"/>
    <property type="evidence" value="ECO:0007669"/>
    <property type="project" value="UniProtKB-KW"/>
</dbReference>
<comment type="caution">
    <text evidence="8">The sequence shown here is derived from an EMBL/GenBank/DDBJ whole genome shotgun (WGS) entry which is preliminary data.</text>
</comment>
<reference evidence="8 9" key="1">
    <citation type="journal article" date="2016" name="PLoS Pathog.">
        <title>Biosynthesis of antibiotic leucinostatins in bio-control fungus Purpureocillium lilacinum and their inhibition on phytophthora revealed by genome mining.</title>
        <authorList>
            <person name="Wang G."/>
            <person name="Liu Z."/>
            <person name="Lin R."/>
            <person name="Li E."/>
            <person name="Mao Z."/>
            <person name="Ling J."/>
            <person name="Yang Y."/>
            <person name="Yin W.B."/>
            <person name="Xie B."/>
        </authorList>
    </citation>
    <scope>NUCLEOTIDE SEQUENCE [LARGE SCALE GENOMIC DNA]</scope>
    <source>
        <strain evidence="8">170</strain>
    </source>
</reference>
<evidence type="ECO:0000256" key="4">
    <source>
        <dbReference type="ARBA" id="ARBA00022771"/>
    </source>
</evidence>
<dbReference type="OrthoDB" id="3945418at2759"/>
<dbReference type="GO" id="GO:0000981">
    <property type="term" value="F:DNA-binding transcription factor activity, RNA polymerase II-specific"/>
    <property type="evidence" value="ECO:0007669"/>
    <property type="project" value="InterPro"/>
</dbReference>
<accession>A0A179FAL5</accession>
<dbReference type="SUPFAM" id="SSF57701">
    <property type="entry name" value="Zn2/Cys6 DNA-binding domain"/>
    <property type="match status" value="1"/>
</dbReference>
<name>A0A179FAL5_METCM</name>
<keyword evidence="9" id="KW-1185">Reference proteome</keyword>
<evidence type="ECO:0000313" key="9">
    <source>
        <dbReference type="Proteomes" id="UP000078397"/>
    </source>
</evidence>
<dbReference type="KEGG" id="pchm:VFPPC_07013"/>
<dbReference type="AlphaFoldDB" id="A0A179FAL5"/>
<dbReference type="InterPro" id="IPR051059">
    <property type="entry name" value="VerF-like"/>
</dbReference>
<dbReference type="STRING" id="1380566.A0A179FAL5"/>
<keyword evidence="6" id="KW-0539">Nucleus</keyword>
<dbReference type="GO" id="GO:0005634">
    <property type="term" value="C:nucleus"/>
    <property type="evidence" value="ECO:0007669"/>
    <property type="project" value="UniProtKB-SubCell"/>
</dbReference>
<keyword evidence="2" id="KW-0479">Metal-binding</keyword>
<evidence type="ECO:0000256" key="3">
    <source>
        <dbReference type="ARBA" id="ARBA00022737"/>
    </source>
</evidence>
<dbReference type="GO" id="GO:0000978">
    <property type="term" value="F:RNA polymerase II cis-regulatory region sequence-specific DNA binding"/>
    <property type="evidence" value="ECO:0007669"/>
    <property type="project" value="InterPro"/>
</dbReference>
<proteinExistence type="predicted"/>
<evidence type="ECO:0000313" key="8">
    <source>
        <dbReference type="EMBL" id="OAQ62350.1"/>
    </source>
</evidence>
<evidence type="ECO:0000256" key="5">
    <source>
        <dbReference type="ARBA" id="ARBA00022833"/>
    </source>
</evidence>
<dbReference type="GO" id="GO:0006351">
    <property type="term" value="P:DNA-templated transcription"/>
    <property type="evidence" value="ECO:0007669"/>
    <property type="project" value="InterPro"/>
</dbReference>
<evidence type="ECO:0000256" key="2">
    <source>
        <dbReference type="ARBA" id="ARBA00022723"/>
    </source>
</evidence>
<dbReference type="PANTHER" id="PTHR40626:SF1">
    <property type="entry name" value="TRANSCRIPTION FACTOR WITH C2H2 AND ZN(2)-CYS(6) DNA BINDING DOMAIN (EUROFUNG)"/>
    <property type="match status" value="1"/>
</dbReference>
<dbReference type="InterPro" id="IPR007219">
    <property type="entry name" value="XnlR_reg_dom"/>
</dbReference>
<dbReference type="CDD" id="cd00067">
    <property type="entry name" value="GAL4"/>
    <property type="match status" value="1"/>
</dbReference>
<evidence type="ECO:0000256" key="1">
    <source>
        <dbReference type="ARBA" id="ARBA00004123"/>
    </source>
</evidence>
<gene>
    <name evidence="8" type="ORF">VFPPC_07013</name>
</gene>